<dbReference type="AlphaFoldDB" id="A0A2W1NUD1"/>
<comment type="caution">
    <text evidence="2">The sequence shown here is derived from an EMBL/GenBank/DDBJ whole genome shotgun (WGS) entry which is preliminary data.</text>
</comment>
<dbReference type="OrthoDB" id="1808577at2"/>
<organism evidence="2 3">
    <name type="scientific">Paenibacillus xerothermodurans</name>
    <dbReference type="NCBI Taxonomy" id="1977292"/>
    <lineage>
        <taxon>Bacteria</taxon>
        <taxon>Bacillati</taxon>
        <taxon>Bacillota</taxon>
        <taxon>Bacilli</taxon>
        <taxon>Bacillales</taxon>
        <taxon>Paenibacillaceae</taxon>
        <taxon>Paenibacillus</taxon>
    </lineage>
</organism>
<evidence type="ECO:0000256" key="1">
    <source>
        <dbReference type="SAM" id="Phobius"/>
    </source>
</evidence>
<dbReference type="EMBL" id="NHRJ02000003">
    <property type="protein sequence ID" value="PZE21356.1"/>
    <property type="molecule type" value="Genomic_DNA"/>
</dbReference>
<feature type="transmembrane region" description="Helical" evidence="1">
    <location>
        <begin position="47"/>
        <end position="67"/>
    </location>
</feature>
<sequence>MLDAQSLKGWLLLVSVSVCVGALILLSERYLVPAVERRTEKLGRMRAANTLIPAVLMMFGFLGFYVISDNNAIAKLLPPEMQARVQSINFQQHSVRGTAHCV</sequence>
<protein>
    <submittedName>
        <fullName evidence="2">Uncharacterized protein</fullName>
    </submittedName>
</protein>
<feature type="transmembrane region" description="Helical" evidence="1">
    <location>
        <begin position="6"/>
        <end position="26"/>
    </location>
</feature>
<evidence type="ECO:0000313" key="3">
    <source>
        <dbReference type="Proteomes" id="UP000214746"/>
    </source>
</evidence>
<keyword evidence="1" id="KW-0472">Membrane</keyword>
<accession>A0A2W1NUD1</accession>
<proteinExistence type="predicted"/>
<keyword evidence="1" id="KW-1133">Transmembrane helix</keyword>
<reference evidence="2" key="1">
    <citation type="submission" date="2018-06" db="EMBL/GenBank/DDBJ databases">
        <title>Paenibacillus xerothermodurans sp. nov. an extremely dry heat resistant spore forming bacterium isolated from the soil of Cape Canaveral, Florida.</title>
        <authorList>
            <person name="Seuylemezian A."/>
            <person name="Kaur N."/>
            <person name="Patil P."/>
            <person name="Patil P."/>
            <person name="Mayilraj S."/>
            <person name="Vaishampayan P."/>
        </authorList>
    </citation>
    <scope>NUCLEOTIDE SEQUENCE [LARGE SCALE GENOMIC DNA]</scope>
    <source>
        <strain evidence="2">ATCC 27380</strain>
    </source>
</reference>
<evidence type="ECO:0000313" key="2">
    <source>
        <dbReference type="EMBL" id="PZE21356.1"/>
    </source>
</evidence>
<name>A0A2W1NUD1_PAEXE</name>
<keyword evidence="1" id="KW-0812">Transmembrane</keyword>
<gene>
    <name evidence="2" type="ORF">CBW46_008325</name>
</gene>
<dbReference type="Proteomes" id="UP000214746">
    <property type="component" value="Unassembled WGS sequence"/>
</dbReference>
<keyword evidence="3" id="KW-1185">Reference proteome</keyword>